<feature type="transmembrane region" description="Helical" evidence="1">
    <location>
        <begin position="48"/>
        <end position="70"/>
    </location>
</feature>
<dbReference type="Proteomes" id="UP000051085">
    <property type="component" value="Unassembled WGS sequence"/>
</dbReference>
<gene>
    <name evidence="2" type="ORF">FD34_GL001448</name>
</gene>
<keyword evidence="1" id="KW-0472">Membrane</keyword>
<evidence type="ECO:0000256" key="1">
    <source>
        <dbReference type="SAM" id="Phobius"/>
    </source>
</evidence>
<accession>A0A922TMV4</accession>
<protein>
    <submittedName>
        <fullName evidence="2">Uncharacterized protein</fullName>
    </submittedName>
</protein>
<name>A0A922TMV4_9LACO</name>
<dbReference type="RefSeq" id="WP_057806600.1">
    <property type="nucleotide sequence ID" value="NZ_AZGO01000039.1"/>
</dbReference>
<keyword evidence="1" id="KW-0812">Transmembrane</keyword>
<organism evidence="2 3">
    <name type="scientific">Limosilactobacillus pontis DSM 8475</name>
    <dbReference type="NCBI Taxonomy" id="1423794"/>
    <lineage>
        <taxon>Bacteria</taxon>
        <taxon>Bacillati</taxon>
        <taxon>Bacillota</taxon>
        <taxon>Bacilli</taxon>
        <taxon>Lactobacillales</taxon>
        <taxon>Lactobacillaceae</taxon>
        <taxon>Limosilactobacillus</taxon>
    </lineage>
</organism>
<dbReference type="AlphaFoldDB" id="A0A922TMV4"/>
<proteinExistence type="predicted"/>
<feature type="transmembrane region" description="Helical" evidence="1">
    <location>
        <begin position="9"/>
        <end position="28"/>
    </location>
</feature>
<comment type="caution">
    <text evidence="2">The sequence shown here is derived from an EMBL/GenBank/DDBJ whole genome shotgun (WGS) entry which is preliminary data.</text>
</comment>
<keyword evidence="1" id="KW-1133">Transmembrane helix</keyword>
<evidence type="ECO:0000313" key="2">
    <source>
        <dbReference type="EMBL" id="KRM37301.1"/>
    </source>
</evidence>
<sequence length="142" mass="16422">MADPGGDPLLALLVPCVVTIGTYLAYITDGRRGIYFWHYLEGFSELDLLIILLFIIGLAMAIFCLLVGGIQNRRRKRVLEKKPQYDFQESNRQVVKAMQLAADRFGSRHFRHTVRYYLVKPEQNFSRDDIKDTIKQRGEGQK</sequence>
<reference evidence="2 3" key="1">
    <citation type="journal article" date="2015" name="Genome Announc.">
        <title>Expanding the biotechnology potential of lactobacilli through comparative genomics of 213 strains and associated genera.</title>
        <authorList>
            <person name="Sun Z."/>
            <person name="Harris H.M."/>
            <person name="McCann A."/>
            <person name="Guo C."/>
            <person name="Argimon S."/>
            <person name="Zhang W."/>
            <person name="Yang X."/>
            <person name="Jeffery I.B."/>
            <person name="Cooney J.C."/>
            <person name="Kagawa T.F."/>
            <person name="Liu W."/>
            <person name="Song Y."/>
            <person name="Salvetti E."/>
            <person name="Wrobel A."/>
            <person name="Rasinkangas P."/>
            <person name="Parkhill J."/>
            <person name="Rea M.C."/>
            <person name="O'Sullivan O."/>
            <person name="Ritari J."/>
            <person name="Douillard F.P."/>
            <person name="Paul Ross R."/>
            <person name="Yang R."/>
            <person name="Briner A.E."/>
            <person name="Felis G.E."/>
            <person name="de Vos W.M."/>
            <person name="Barrangou R."/>
            <person name="Klaenhammer T.R."/>
            <person name="Caufield P.W."/>
            <person name="Cui Y."/>
            <person name="Zhang H."/>
            <person name="O'Toole P.W."/>
        </authorList>
    </citation>
    <scope>NUCLEOTIDE SEQUENCE [LARGE SCALE GENOMIC DNA]</scope>
    <source>
        <strain evidence="2 3">DSM 8475</strain>
    </source>
</reference>
<dbReference type="GeneID" id="87978075"/>
<dbReference type="EMBL" id="AZGO01000039">
    <property type="protein sequence ID" value="KRM37301.1"/>
    <property type="molecule type" value="Genomic_DNA"/>
</dbReference>
<evidence type="ECO:0000313" key="3">
    <source>
        <dbReference type="Proteomes" id="UP000051085"/>
    </source>
</evidence>